<reference evidence="2" key="1">
    <citation type="submission" date="2015-07" db="EMBL/GenBank/DDBJ databases">
        <authorList>
            <consortium name="Consortium for Microbial Forensics and Genomics (microFORGE)"/>
            <person name="Knight B.M."/>
            <person name="Roberts D.P."/>
            <person name="Lin D."/>
            <person name="Hari K."/>
            <person name="Fletcher J."/>
            <person name="Melcher U."/>
            <person name="Blagden T."/>
            <person name="Winegar R.A."/>
        </authorList>
    </citation>
    <scope>NUCLEOTIDE SEQUENCE [LARGE SCALE GENOMIC DNA]</scope>
    <source>
        <strain evidence="2">DSM 23493</strain>
    </source>
</reference>
<organism evidence="1 2">
    <name type="scientific">Lysinibacillus xylanilyticus</name>
    <dbReference type="NCBI Taxonomy" id="582475"/>
    <lineage>
        <taxon>Bacteria</taxon>
        <taxon>Bacillati</taxon>
        <taxon>Bacillota</taxon>
        <taxon>Bacilli</taxon>
        <taxon>Bacillales</taxon>
        <taxon>Bacillaceae</taxon>
        <taxon>Lysinibacillus</taxon>
    </lineage>
</organism>
<protein>
    <submittedName>
        <fullName evidence="1">Uncharacterized protein</fullName>
    </submittedName>
</protein>
<dbReference type="AlphaFoldDB" id="A0A0K9F5B7"/>
<evidence type="ECO:0000313" key="2">
    <source>
        <dbReference type="Proteomes" id="UP000037326"/>
    </source>
</evidence>
<gene>
    <name evidence="1" type="ORF">ACZ11_19585</name>
</gene>
<accession>A0A0K9F5B7</accession>
<dbReference type="EMBL" id="LFXJ01000010">
    <property type="protein sequence ID" value="KMY29306.1"/>
    <property type="molecule type" value="Genomic_DNA"/>
</dbReference>
<dbReference type="Proteomes" id="UP000037326">
    <property type="component" value="Unassembled WGS sequence"/>
</dbReference>
<evidence type="ECO:0000313" key="1">
    <source>
        <dbReference type="EMBL" id="KMY29306.1"/>
    </source>
</evidence>
<name>A0A0K9F5B7_9BACI</name>
<proteinExistence type="predicted"/>
<sequence>MGISVTDETLERATRVKRLIGCPQESAQRNGNQPHVIAMRLIFPNTVYILHMTPIFLEKKHESQHVDSCFLL</sequence>
<dbReference type="PATRIC" id="fig|582475.4.peg.2993"/>
<comment type="caution">
    <text evidence="1">The sequence shown here is derived from an EMBL/GenBank/DDBJ whole genome shotgun (WGS) entry which is preliminary data.</text>
</comment>